<reference evidence="1" key="1">
    <citation type="submission" date="2019-08" db="EMBL/GenBank/DDBJ databases">
        <authorList>
            <person name="Kucharzyk K."/>
            <person name="Murdoch R.W."/>
            <person name="Higgins S."/>
            <person name="Loffler F."/>
        </authorList>
    </citation>
    <scope>NUCLEOTIDE SEQUENCE</scope>
</reference>
<dbReference type="AlphaFoldDB" id="A0A645JED5"/>
<organism evidence="1">
    <name type="scientific">bioreactor metagenome</name>
    <dbReference type="NCBI Taxonomy" id="1076179"/>
    <lineage>
        <taxon>unclassified sequences</taxon>
        <taxon>metagenomes</taxon>
        <taxon>ecological metagenomes</taxon>
    </lineage>
</organism>
<gene>
    <name evidence="1" type="ORF">SDC9_209697</name>
</gene>
<sequence length="142" mass="15604">MFAVNAYGDGTHLVKFEDGKLSAATAPVKTNSSHLNGPLFFGDRIFLGNEPQNYLLIDAAEPWSIREVETEQPIGGIPTLDGKRMALTDRRNGKVIIAEVGDPEHITVKRRLDLLPATADKALFFHGKIVIPAGYAGIYWEK</sequence>
<dbReference type="EMBL" id="VSSQ01139276">
    <property type="protein sequence ID" value="MPN61951.1"/>
    <property type="molecule type" value="Genomic_DNA"/>
</dbReference>
<protein>
    <submittedName>
        <fullName evidence="1">Uncharacterized protein</fullName>
    </submittedName>
</protein>
<accession>A0A645JED5</accession>
<comment type="caution">
    <text evidence="1">The sequence shown here is derived from an EMBL/GenBank/DDBJ whole genome shotgun (WGS) entry which is preliminary data.</text>
</comment>
<name>A0A645JED5_9ZZZZ</name>
<evidence type="ECO:0000313" key="1">
    <source>
        <dbReference type="EMBL" id="MPN61951.1"/>
    </source>
</evidence>
<proteinExistence type="predicted"/>